<dbReference type="PANTHER" id="PTHR42928">
    <property type="entry name" value="TRICARBOXYLATE-BINDING PROTEIN"/>
    <property type="match status" value="1"/>
</dbReference>
<dbReference type="EMBL" id="JBHLXD010000065">
    <property type="protein sequence ID" value="MFC0210604.1"/>
    <property type="molecule type" value="Genomic_DNA"/>
</dbReference>
<dbReference type="CDD" id="cd07012">
    <property type="entry name" value="PBP2_Bug_TTT"/>
    <property type="match status" value="1"/>
</dbReference>
<dbReference type="Gene3D" id="3.40.190.10">
    <property type="entry name" value="Periplasmic binding protein-like II"/>
    <property type="match status" value="1"/>
</dbReference>
<evidence type="ECO:0000313" key="3">
    <source>
        <dbReference type="EMBL" id="MFC0210604.1"/>
    </source>
</evidence>
<name>A0ABV6DDC5_9HYPH</name>
<dbReference type="Pfam" id="PF03401">
    <property type="entry name" value="TctC"/>
    <property type="match status" value="1"/>
</dbReference>
<dbReference type="RefSeq" id="WP_261522815.1">
    <property type="nucleotide sequence ID" value="NZ_JAODNW010000045.1"/>
</dbReference>
<dbReference type="PANTHER" id="PTHR42928:SF5">
    <property type="entry name" value="BLR1237 PROTEIN"/>
    <property type="match status" value="1"/>
</dbReference>
<sequence length="321" mass="34040">MNIFRSAAAVLAVAGLMTTAAGNALADYPEKPVKIIVPTDAGGAIDGIARIFQRAFEQDEEFGATVVVTNMPGAGGTLATREIKDADPDGYTIGLWHNGLVTSAAMGVTDFDHTAFDIIGSTGFVALGLGVNAESGPESFEAMLEQAQQEPESIKVAVNIGLPVHFIPLMVSEANGGNMRMVQAGGGAKRLSSVLGGHTHTALFSVQELVKYRESGLKPVVVFSEERVPQLPDVPTTREAGIDVLATDGRIWLAPKGVPEDRMQVLRAAFERAMEQPEVKDQLESYGITPAFIDSDAVTAELSRVRDEVLPLVEKVRAAAN</sequence>
<comment type="similarity">
    <text evidence="1">Belongs to the UPF0065 (bug) family.</text>
</comment>
<dbReference type="InterPro" id="IPR042100">
    <property type="entry name" value="Bug_dom1"/>
</dbReference>
<organism evidence="3 4">
    <name type="scientific">Chelativorans intermedius</name>
    <dbReference type="NCBI Taxonomy" id="515947"/>
    <lineage>
        <taxon>Bacteria</taxon>
        <taxon>Pseudomonadati</taxon>
        <taxon>Pseudomonadota</taxon>
        <taxon>Alphaproteobacteria</taxon>
        <taxon>Hyphomicrobiales</taxon>
        <taxon>Phyllobacteriaceae</taxon>
        <taxon>Chelativorans</taxon>
    </lineage>
</organism>
<evidence type="ECO:0000256" key="2">
    <source>
        <dbReference type="SAM" id="SignalP"/>
    </source>
</evidence>
<evidence type="ECO:0000313" key="4">
    <source>
        <dbReference type="Proteomes" id="UP001589755"/>
    </source>
</evidence>
<dbReference type="Proteomes" id="UP001589755">
    <property type="component" value="Unassembled WGS sequence"/>
</dbReference>
<gene>
    <name evidence="3" type="ORF">ACFFJ2_19640</name>
</gene>
<evidence type="ECO:0000256" key="1">
    <source>
        <dbReference type="ARBA" id="ARBA00006987"/>
    </source>
</evidence>
<feature type="chain" id="PRO_5046869909" evidence="2">
    <location>
        <begin position="27"/>
        <end position="321"/>
    </location>
</feature>
<dbReference type="PIRSF" id="PIRSF017082">
    <property type="entry name" value="YflP"/>
    <property type="match status" value="1"/>
</dbReference>
<reference evidence="3 4" key="1">
    <citation type="submission" date="2024-09" db="EMBL/GenBank/DDBJ databases">
        <authorList>
            <person name="Sun Q."/>
            <person name="Mori K."/>
        </authorList>
    </citation>
    <scope>NUCLEOTIDE SEQUENCE [LARGE SCALE GENOMIC DNA]</scope>
    <source>
        <strain evidence="3 4">CCM 8543</strain>
    </source>
</reference>
<proteinExistence type="inferred from homology"/>
<protein>
    <submittedName>
        <fullName evidence="3">Bug family tripartite tricarboxylate transporter substrate binding protein</fullName>
    </submittedName>
</protein>
<keyword evidence="2" id="KW-0732">Signal</keyword>
<dbReference type="Gene3D" id="3.40.190.150">
    <property type="entry name" value="Bordetella uptake gene, domain 1"/>
    <property type="match status" value="1"/>
</dbReference>
<comment type="caution">
    <text evidence="3">The sequence shown here is derived from an EMBL/GenBank/DDBJ whole genome shotgun (WGS) entry which is preliminary data.</text>
</comment>
<dbReference type="InterPro" id="IPR005064">
    <property type="entry name" value="BUG"/>
</dbReference>
<accession>A0ABV6DDC5</accession>
<feature type="signal peptide" evidence="2">
    <location>
        <begin position="1"/>
        <end position="26"/>
    </location>
</feature>
<keyword evidence="4" id="KW-1185">Reference proteome</keyword>